<organism evidence="3 4">
    <name type="scientific">Petromyces alliaceus</name>
    <name type="common">Aspergillus alliaceus</name>
    <dbReference type="NCBI Taxonomy" id="209559"/>
    <lineage>
        <taxon>Eukaryota</taxon>
        <taxon>Fungi</taxon>
        <taxon>Dikarya</taxon>
        <taxon>Ascomycota</taxon>
        <taxon>Pezizomycotina</taxon>
        <taxon>Eurotiomycetes</taxon>
        <taxon>Eurotiomycetidae</taxon>
        <taxon>Eurotiales</taxon>
        <taxon>Aspergillaceae</taxon>
        <taxon>Aspergillus</taxon>
        <taxon>Aspergillus subgen. Circumdati</taxon>
    </lineage>
</organism>
<feature type="domain" description="SSD" evidence="2">
    <location>
        <begin position="32"/>
        <end position="75"/>
    </location>
</feature>
<dbReference type="InterPro" id="IPR000731">
    <property type="entry name" value="SSD"/>
</dbReference>
<dbReference type="AlphaFoldDB" id="A0A8H5ZRD1"/>
<reference evidence="3 4" key="1">
    <citation type="submission" date="2019-04" db="EMBL/GenBank/DDBJ databases">
        <title>Aspergillus burnettii sp. nov., novel species from soil in southeast Queensland.</title>
        <authorList>
            <person name="Gilchrist C.L.M."/>
            <person name="Pitt J.I."/>
            <person name="Lange L."/>
            <person name="Lacey H.J."/>
            <person name="Vuong D."/>
            <person name="Midgley D.J."/>
            <person name="Greenfield P."/>
            <person name="Bradbury M."/>
            <person name="Lacey E."/>
            <person name="Busk P.K."/>
            <person name="Pilgaard B."/>
            <person name="Chooi Y.H."/>
            <person name="Piggott A.M."/>
        </authorList>
    </citation>
    <scope>NUCLEOTIDE SEQUENCE [LARGE SCALE GENOMIC DNA]</scope>
    <source>
        <strain evidence="3 4">FRR 5400</strain>
    </source>
</reference>
<evidence type="ECO:0000259" key="2">
    <source>
        <dbReference type="PROSITE" id="PS50156"/>
    </source>
</evidence>
<accession>A0A8H5ZRD1</accession>
<comment type="caution">
    <text evidence="3">The sequence shown here is derived from an EMBL/GenBank/DDBJ whole genome shotgun (WGS) entry which is preliminary data.</text>
</comment>
<keyword evidence="1" id="KW-1133">Transmembrane helix</keyword>
<dbReference type="Proteomes" id="UP000541154">
    <property type="component" value="Unassembled WGS sequence"/>
</dbReference>
<proteinExistence type="predicted"/>
<keyword evidence="1" id="KW-0472">Membrane</keyword>
<feature type="transmembrane region" description="Helical" evidence="1">
    <location>
        <begin position="47"/>
        <end position="75"/>
    </location>
</feature>
<dbReference type="PROSITE" id="PS50156">
    <property type="entry name" value="SSD"/>
    <property type="match status" value="1"/>
</dbReference>
<name>A0A8H5ZRD1_PETAA</name>
<keyword evidence="1" id="KW-0812">Transmembrane</keyword>
<keyword evidence="4" id="KW-1185">Reference proteome</keyword>
<dbReference type="EMBL" id="SPNV01000539">
    <property type="protein sequence ID" value="KAF5855011.1"/>
    <property type="molecule type" value="Genomic_DNA"/>
</dbReference>
<sequence length="144" mass="15705">MPINFRLISEGIPFIAVTVGFEAYVYSDSADLSIPFGGASSGVRGGLQQYCFLVAWILLFDYVLQFTLYTAVLCFKRESTRINCLADLRKVLEEDCIDHGVAKNVVSSSGKGNANILDQKAKSASVRSLKVLIFGGLMSINLLN</sequence>
<evidence type="ECO:0000313" key="3">
    <source>
        <dbReference type="EMBL" id="KAF5855011.1"/>
    </source>
</evidence>
<evidence type="ECO:0000256" key="1">
    <source>
        <dbReference type="SAM" id="Phobius"/>
    </source>
</evidence>
<protein>
    <submittedName>
        <fullName evidence="3">3-hydroxy-3-methylglutaryl-coenzyme A (HMG-CoA) reductase isozyme</fullName>
    </submittedName>
</protein>
<gene>
    <name evidence="3" type="primary">HMG1_3</name>
    <name evidence="3" type="ORF">ETB97_010289</name>
</gene>
<evidence type="ECO:0000313" key="4">
    <source>
        <dbReference type="Proteomes" id="UP000541154"/>
    </source>
</evidence>
<feature type="transmembrane region" description="Helical" evidence="1">
    <location>
        <begin position="7"/>
        <end position="27"/>
    </location>
</feature>